<dbReference type="AlphaFoldDB" id="A0A0L0DIM2"/>
<keyword evidence="3 6" id="KW-1133">Transmembrane helix</keyword>
<dbReference type="InterPro" id="IPR004853">
    <property type="entry name" value="Sugar_P_trans_dom"/>
</dbReference>
<evidence type="ECO:0000256" key="2">
    <source>
        <dbReference type="ARBA" id="ARBA00022692"/>
    </source>
</evidence>
<evidence type="ECO:0000256" key="3">
    <source>
        <dbReference type="ARBA" id="ARBA00022989"/>
    </source>
</evidence>
<organism evidence="8 9">
    <name type="scientific">Thecamonas trahens ATCC 50062</name>
    <dbReference type="NCBI Taxonomy" id="461836"/>
    <lineage>
        <taxon>Eukaryota</taxon>
        <taxon>Apusozoa</taxon>
        <taxon>Apusomonadida</taxon>
        <taxon>Apusomonadidae</taxon>
        <taxon>Thecamonas</taxon>
    </lineage>
</organism>
<feature type="domain" description="Sugar phosphate transporter" evidence="7">
    <location>
        <begin position="1"/>
        <end position="203"/>
    </location>
</feature>
<feature type="transmembrane region" description="Helical" evidence="6">
    <location>
        <begin position="127"/>
        <end position="152"/>
    </location>
</feature>
<sequence>MCLMYVEVSFYNVARSLTICFNVVLSYLLLGSKTSPKTMSALVLVIMGFYIGSEGEVNFSLIGTVFGVISSVFVCLNSIYTKKVLPHVGEDKWVLAFYNNVNASLIFIPCMWFSGEFAVLAEHMQTLFSLTFWFGMVLSGVLGFSIGIVVVMQIKATTPLTHNVSGTAKACAQTMLAFVLWGNDMTAGAVMGVALVLGGSLLYAYIRITEENANKASKAAHPEPLDLEQQQQQQQSE</sequence>
<proteinExistence type="predicted"/>
<evidence type="ECO:0000259" key="7">
    <source>
        <dbReference type="Pfam" id="PF03151"/>
    </source>
</evidence>
<evidence type="ECO:0000256" key="6">
    <source>
        <dbReference type="SAM" id="Phobius"/>
    </source>
</evidence>
<evidence type="ECO:0000313" key="8">
    <source>
        <dbReference type="EMBL" id="KNC51178.1"/>
    </source>
</evidence>
<dbReference type="eggNOG" id="KOG1442">
    <property type="taxonomic scope" value="Eukaryota"/>
</dbReference>
<comment type="subcellular location">
    <subcellularLocation>
        <location evidence="1">Membrane</location>
        <topology evidence="1">Multi-pass membrane protein</topology>
    </subcellularLocation>
</comment>
<feature type="transmembrane region" description="Helical" evidence="6">
    <location>
        <begin position="12"/>
        <end position="30"/>
    </location>
</feature>
<feature type="region of interest" description="Disordered" evidence="5">
    <location>
        <begin position="216"/>
        <end position="237"/>
    </location>
</feature>
<dbReference type="EMBL" id="GL349465">
    <property type="protein sequence ID" value="KNC51178.1"/>
    <property type="molecule type" value="Genomic_DNA"/>
</dbReference>
<dbReference type="OMA" id="AYIRITE"/>
<dbReference type="PANTHER" id="PTHR11132">
    <property type="entry name" value="SOLUTE CARRIER FAMILY 35"/>
    <property type="match status" value="1"/>
</dbReference>
<accession>A0A0L0DIM2</accession>
<reference evidence="8 9" key="1">
    <citation type="submission" date="2010-05" db="EMBL/GenBank/DDBJ databases">
        <title>The Genome Sequence of Thecamonas trahens ATCC 50062.</title>
        <authorList>
            <consortium name="The Broad Institute Genome Sequencing Platform"/>
            <person name="Russ C."/>
            <person name="Cuomo C."/>
            <person name="Shea T."/>
            <person name="Young S.K."/>
            <person name="Zeng Q."/>
            <person name="Koehrsen M."/>
            <person name="Haas B."/>
            <person name="Borodovsky M."/>
            <person name="Guigo R."/>
            <person name="Alvarado L."/>
            <person name="Berlin A."/>
            <person name="Bochicchio J."/>
            <person name="Borenstein D."/>
            <person name="Chapman S."/>
            <person name="Chen Z."/>
            <person name="Freedman E."/>
            <person name="Gellesch M."/>
            <person name="Goldberg J."/>
            <person name="Griggs A."/>
            <person name="Gujja S."/>
            <person name="Heilman E."/>
            <person name="Heiman D."/>
            <person name="Hepburn T."/>
            <person name="Howarth C."/>
            <person name="Jen D."/>
            <person name="Larson L."/>
            <person name="Mehta T."/>
            <person name="Park D."/>
            <person name="Pearson M."/>
            <person name="Roberts A."/>
            <person name="Saif S."/>
            <person name="Shenoy N."/>
            <person name="Sisk P."/>
            <person name="Stolte C."/>
            <person name="Sykes S."/>
            <person name="Thomson T."/>
            <person name="Walk T."/>
            <person name="White J."/>
            <person name="Yandava C."/>
            <person name="Burger G."/>
            <person name="Gray M.W."/>
            <person name="Holland P.W.H."/>
            <person name="King N."/>
            <person name="Lang F.B.F."/>
            <person name="Roger A.J."/>
            <person name="Ruiz-Trillo I."/>
            <person name="Lander E."/>
            <person name="Nusbaum C."/>
        </authorList>
    </citation>
    <scope>NUCLEOTIDE SEQUENCE [LARGE SCALE GENOMIC DNA]</scope>
    <source>
        <strain evidence="8 9">ATCC 50062</strain>
    </source>
</reference>
<evidence type="ECO:0000256" key="1">
    <source>
        <dbReference type="ARBA" id="ARBA00004141"/>
    </source>
</evidence>
<dbReference type="RefSeq" id="XP_013756380.1">
    <property type="nucleotide sequence ID" value="XM_013900926.1"/>
</dbReference>
<dbReference type="OrthoDB" id="5547497at2759"/>
<dbReference type="InterPro" id="IPR050186">
    <property type="entry name" value="TPT_transporter"/>
</dbReference>
<feature type="transmembrane region" description="Helical" evidence="6">
    <location>
        <begin position="93"/>
        <end position="115"/>
    </location>
</feature>
<evidence type="ECO:0000256" key="4">
    <source>
        <dbReference type="ARBA" id="ARBA00023136"/>
    </source>
</evidence>
<dbReference type="Proteomes" id="UP000054408">
    <property type="component" value="Unassembled WGS sequence"/>
</dbReference>
<feature type="transmembrane region" description="Helical" evidence="6">
    <location>
        <begin position="164"/>
        <end position="181"/>
    </location>
</feature>
<protein>
    <submittedName>
        <fullName evidence="8">GDP-fucose transporter</fullName>
    </submittedName>
</protein>
<name>A0A0L0DIM2_THETB</name>
<dbReference type="GeneID" id="25565673"/>
<feature type="transmembrane region" description="Helical" evidence="6">
    <location>
        <begin position="187"/>
        <end position="206"/>
    </location>
</feature>
<dbReference type="GO" id="GO:0016020">
    <property type="term" value="C:membrane"/>
    <property type="evidence" value="ECO:0007669"/>
    <property type="project" value="UniProtKB-SubCell"/>
</dbReference>
<keyword evidence="4 6" id="KW-0472">Membrane</keyword>
<feature type="transmembrane region" description="Helical" evidence="6">
    <location>
        <begin position="59"/>
        <end position="81"/>
    </location>
</feature>
<gene>
    <name evidence="8" type="ORF">AMSG_06529</name>
</gene>
<keyword evidence="2 6" id="KW-0812">Transmembrane</keyword>
<evidence type="ECO:0000313" key="9">
    <source>
        <dbReference type="Proteomes" id="UP000054408"/>
    </source>
</evidence>
<keyword evidence="9" id="KW-1185">Reference proteome</keyword>
<dbReference type="Pfam" id="PF03151">
    <property type="entry name" value="TPT"/>
    <property type="match status" value="1"/>
</dbReference>
<evidence type="ECO:0000256" key="5">
    <source>
        <dbReference type="SAM" id="MobiDB-lite"/>
    </source>
</evidence>